<dbReference type="InterPro" id="IPR001841">
    <property type="entry name" value="Znf_RING"/>
</dbReference>
<dbReference type="AlphaFoldDB" id="A0A1I8M4E2"/>
<dbReference type="KEGG" id="mde:101888468"/>
<feature type="domain" description="RING-type" evidence="4">
    <location>
        <begin position="14"/>
        <end position="55"/>
    </location>
</feature>
<gene>
    <name evidence="5" type="primary">101888468</name>
</gene>
<evidence type="ECO:0000259" key="4">
    <source>
        <dbReference type="PROSITE" id="PS50089"/>
    </source>
</evidence>
<evidence type="ECO:0000313" key="5">
    <source>
        <dbReference type="EnsemblMetazoa" id="MDOA001118-PB"/>
    </source>
</evidence>
<dbReference type="PANTHER" id="PTHR23041:SF78">
    <property type="entry name" value="E3 UBIQUITIN-PROTEIN LIGASE RNF4"/>
    <property type="match status" value="1"/>
</dbReference>
<dbReference type="PROSITE" id="PS50089">
    <property type="entry name" value="ZF_RING_2"/>
    <property type="match status" value="1"/>
</dbReference>
<evidence type="ECO:0000256" key="3">
    <source>
        <dbReference type="PROSITE-ProRule" id="PRU00175"/>
    </source>
</evidence>
<protein>
    <recommendedName>
        <fullName evidence="4">RING-type domain-containing protein</fullName>
    </recommendedName>
</protein>
<evidence type="ECO:0000256" key="2">
    <source>
        <dbReference type="ARBA" id="ARBA00022833"/>
    </source>
</evidence>
<dbReference type="eggNOG" id="KOG0827">
    <property type="taxonomic scope" value="Eukaryota"/>
</dbReference>
<dbReference type="GO" id="GO:0008270">
    <property type="term" value="F:zinc ion binding"/>
    <property type="evidence" value="ECO:0007669"/>
    <property type="project" value="UniProtKB-KW"/>
</dbReference>
<dbReference type="InterPro" id="IPR013083">
    <property type="entry name" value="Znf_RING/FYVE/PHD"/>
</dbReference>
<dbReference type="SMART" id="SM00184">
    <property type="entry name" value="RING"/>
    <property type="match status" value="1"/>
</dbReference>
<dbReference type="Gene3D" id="3.30.40.10">
    <property type="entry name" value="Zinc/RING finger domain, C3HC4 (zinc finger)"/>
    <property type="match status" value="1"/>
</dbReference>
<reference evidence="5" key="1">
    <citation type="submission" date="2020-05" db="UniProtKB">
        <authorList>
            <consortium name="EnsemblMetazoa"/>
        </authorList>
    </citation>
    <scope>IDENTIFICATION</scope>
    <source>
        <strain evidence="5">Aabys</strain>
    </source>
</reference>
<dbReference type="VEuPathDB" id="VectorBase:MDOA001118"/>
<keyword evidence="1 3" id="KW-0479">Metal-binding</keyword>
<dbReference type="Pfam" id="PF13639">
    <property type="entry name" value="zf-RING_2"/>
    <property type="match status" value="1"/>
</dbReference>
<organism evidence="5">
    <name type="scientific">Musca domestica</name>
    <name type="common">House fly</name>
    <dbReference type="NCBI Taxonomy" id="7370"/>
    <lineage>
        <taxon>Eukaryota</taxon>
        <taxon>Metazoa</taxon>
        <taxon>Ecdysozoa</taxon>
        <taxon>Arthropoda</taxon>
        <taxon>Hexapoda</taxon>
        <taxon>Insecta</taxon>
        <taxon>Pterygota</taxon>
        <taxon>Neoptera</taxon>
        <taxon>Endopterygota</taxon>
        <taxon>Diptera</taxon>
        <taxon>Brachycera</taxon>
        <taxon>Muscomorpha</taxon>
        <taxon>Muscoidea</taxon>
        <taxon>Muscidae</taxon>
        <taxon>Musca</taxon>
    </lineage>
</organism>
<name>A0A1I8M4E2_MUSDO</name>
<dbReference type="PANTHER" id="PTHR23041">
    <property type="entry name" value="RING FINGER DOMAIN-CONTAINING"/>
    <property type="match status" value="1"/>
</dbReference>
<keyword evidence="2" id="KW-0862">Zinc</keyword>
<proteinExistence type="predicted"/>
<dbReference type="EnsemblMetazoa" id="MDOA001118-RB">
    <property type="protein sequence ID" value="MDOA001118-PB"/>
    <property type="gene ID" value="MDOA001118"/>
</dbReference>
<dbReference type="VEuPathDB" id="VectorBase:MDOMA2_002013"/>
<dbReference type="RefSeq" id="XP_005179963.2">
    <property type="nucleotide sequence ID" value="XM_005179906.4"/>
</dbReference>
<accession>A0A1I8M4E2</accession>
<sequence>MKSNIHTMSSSSQCPICVESYDDPNNICSTICGHVFHNSCLSEWLEHSDTCPMCNKRNPAPHRIFIDLRVDQNNSNEKPAKLVIKGIPPRLLKAPFFKPVLELMSVMQVHISESDIKTITRIANTLHVTFRQVEHMEAVLKNKHKLKKNPTTSAIVIHEVVDPEVKALFQYSHKLKRIGYKIFFIRDNKVFVKKEQTDSEIEISSKETVNRIYDGNRWNTPSAPSLYAISSSTSNQIPVEYNNEVHRYINESTLSLLRNSQSSQPSNSNVDSDDDISCCCCS</sequence>
<evidence type="ECO:0000256" key="1">
    <source>
        <dbReference type="ARBA" id="ARBA00022771"/>
    </source>
</evidence>
<dbReference type="InterPro" id="IPR047134">
    <property type="entry name" value="RNF4"/>
</dbReference>
<dbReference type="SUPFAM" id="SSF57850">
    <property type="entry name" value="RING/U-box"/>
    <property type="match status" value="1"/>
</dbReference>
<keyword evidence="1 3" id="KW-0863">Zinc-finger</keyword>
<dbReference type="OrthoDB" id="8062037at2759"/>